<evidence type="ECO:0000256" key="1">
    <source>
        <dbReference type="SAM" id="MobiDB-lite"/>
    </source>
</evidence>
<proteinExistence type="predicted"/>
<evidence type="ECO:0000313" key="3">
    <source>
        <dbReference type="Proteomes" id="UP000075901"/>
    </source>
</evidence>
<dbReference type="AlphaFoldDB" id="A0A182STL4"/>
<dbReference type="Proteomes" id="UP000075901">
    <property type="component" value="Unassembled WGS sequence"/>
</dbReference>
<feature type="compositionally biased region" description="Basic and acidic residues" evidence="1">
    <location>
        <begin position="193"/>
        <end position="205"/>
    </location>
</feature>
<dbReference type="EnsemblMetazoa" id="AMAM013137-RA">
    <property type="protein sequence ID" value="AMAM013137-PA"/>
    <property type="gene ID" value="AMAM013137"/>
</dbReference>
<keyword evidence="3" id="KW-1185">Reference proteome</keyword>
<accession>A0A182STL4</accession>
<sequence length="227" mass="24508">MTYPTTPKQSPVAVGAQSQRFGPTYDATMFYGSNGKAPAAVAQSYSNVEIQYNNRTVAPPFAVSPWTQVAPAGQEEVSTQSAPPVTTFTALSEPSSSVSSTNGLSNFYSAGVKKSYTKTPKPYVGQSDATVTSTTTHKPTGGSQGTKGTTKKRTNHHHHQHHHNRSETGPSATSQRRAVEKLGDSVGAGSSKNELRVKKKFDPKYSRNRGTIKFKDALEKNPDQIYR</sequence>
<protein>
    <submittedName>
        <fullName evidence="2">Uncharacterized protein</fullName>
    </submittedName>
</protein>
<evidence type="ECO:0000313" key="2">
    <source>
        <dbReference type="EnsemblMetazoa" id="AMAM013137-PA"/>
    </source>
</evidence>
<feature type="compositionally biased region" description="Basic and acidic residues" evidence="1">
    <location>
        <begin position="213"/>
        <end position="227"/>
    </location>
</feature>
<name>A0A182STL4_9DIPT</name>
<reference evidence="2" key="2">
    <citation type="submission" date="2020-05" db="UniProtKB">
        <authorList>
            <consortium name="EnsemblMetazoa"/>
        </authorList>
    </citation>
    <scope>IDENTIFICATION</scope>
    <source>
        <strain evidence="2">maculatus3</strain>
    </source>
</reference>
<organism evidence="2 3">
    <name type="scientific">Anopheles maculatus</name>
    <dbReference type="NCBI Taxonomy" id="74869"/>
    <lineage>
        <taxon>Eukaryota</taxon>
        <taxon>Metazoa</taxon>
        <taxon>Ecdysozoa</taxon>
        <taxon>Arthropoda</taxon>
        <taxon>Hexapoda</taxon>
        <taxon>Insecta</taxon>
        <taxon>Pterygota</taxon>
        <taxon>Neoptera</taxon>
        <taxon>Endopterygota</taxon>
        <taxon>Diptera</taxon>
        <taxon>Nematocera</taxon>
        <taxon>Culicoidea</taxon>
        <taxon>Culicidae</taxon>
        <taxon>Anophelinae</taxon>
        <taxon>Anopheles</taxon>
        <taxon>Anopheles maculatus group</taxon>
    </lineage>
</organism>
<reference evidence="3" key="1">
    <citation type="submission" date="2013-09" db="EMBL/GenBank/DDBJ databases">
        <title>The Genome Sequence of Anopheles maculatus species B.</title>
        <authorList>
            <consortium name="The Broad Institute Genomics Platform"/>
            <person name="Neafsey D.E."/>
            <person name="Besansky N."/>
            <person name="Howell P."/>
            <person name="Walton C."/>
            <person name="Young S.K."/>
            <person name="Zeng Q."/>
            <person name="Gargeya S."/>
            <person name="Fitzgerald M."/>
            <person name="Haas B."/>
            <person name="Abouelleil A."/>
            <person name="Allen A.W."/>
            <person name="Alvarado L."/>
            <person name="Arachchi H.M."/>
            <person name="Berlin A.M."/>
            <person name="Chapman S.B."/>
            <person name="Gainer-Dewar J."/>
            <person name="Goldberg J."/>
            <person name="Griggs A."/>
            <person name="Gujja S."/>
            <person name="Hansen M."/>
            <person name="Howarth C."/>
            <person name="Imamovic A."/>
            <person name="Ireland A."/>
            <person name="Larimer J."/>
            <person name="McCowan C."/>
            <person name="Murphy C."/>
            <person name="Pearson M."/>
            <person name="Poon T.W."/>
            <person name="Priest M."/>
            <person name="Roberts A."/>
            <person name="Saif S."/>
            <person name="Shea T."/>
            <person name="Sisk P."/>
            <person name="Sykes S."/>
            <person name="Wortman J."/>
            <person name="Nusbaum C."/>
            <person name="Birren B."/>
        </authorList>
    </citation>
    <scope>NUCLEOTIDE SEQUENCE [LARGE SCALE GENOMIC DNA]</scope>
    <source>
        <strain evidence="3">maculatus3</strain>
    </source>
</reference>
<feature type="compositionally biased region" description="Basic residues" evidence="1">
    <location>
        <begin position="149"/>
        <end position="164"/>
    </location>
</feature>
<feature type="compositionally biased region" description="Polar residues" evidence="1">
    <location>
        <begin position="127"/>
        <end position="138"/>
    </location>
</feature>
<dbReference type="VEuPathDB" id="VectorBase:AMAM013137"/>
<feature type="region of interest" description="Disordered" evidence="1">
    <location>
        <begin position="116"/>
        <end position="227"/>
    </location>
</feature>
<feature type="compositionally biased region" description="Polar residues" evidence="1">
    <location>
        <begin position="167"/>
        <end position="176"/>
    </location>
</feature>